<dbReference type="Pfam" id="PF02115">
    <property type="entry name" value="Rho_GDI"/>
    <property type="match status" value="1"/>
</dbReference>
<dbReference type="PANTHER" id="PTHR10980:SF3">
    <property type="entry name" value="LD16419P"/>
    <property type="match status" value="1"/>
</dbReference>
<evidence type="ECO:0000256" key="3">
    <source>
        <dbReference type="ARBA" id="ARBA00022490"/>
    </source>
</evidence>
<evidence type="ECO:0000256" key="6">
    <source>
        <dbReference type="ARBA" id="ARBA00080671"/>
    </source>
</evidence>
<keyword evidence="3" id="KW-0963">Cytoplasm</keyword>
<dbReference type="SUPFAM" id="SSF81296">
    <property type="entry name" value="E set domains"/>
    <property type="match status" value="1"/>
</dbReference>
<comment type="function">
    <text evidence="4">Inhibits GDP/GTP exchange reaction of RhoB. Interacts specifically with the GDP- and GTP-bound forms of post-translationally processed Rhob and Rhog proteins, both of which show a growth-regulated expression in mammalian cells. Stimulates the release of the GDP-bound but not the GTP-bound RhoB protein. Also inhibits the GDP/GTP exchange of RhoB but shows less ability to inhibit the dissociation of prebound GTP.</text>
</comment>
<dbReference type="InterPro" id="IPR000406">
    <property type="entry name" value="Rho_GDI"/>
</dbReference>
<reference evidence="8 9" key="1">
    <citation type="journal article" date="2017" name="Gigascience">
        <title>Draft genome of the honey bee ectoparasitic mite, Tropilaelaps mercedesae, is shaped by the parasitic life history.</title>
        <authorList>
            <person name="Dong X."/>
            <person name="Armstrong S.D."/>
            <person name="Xia D."/>
            <person name="Makepeace B.L."/>
            <person name="Darby A.C."/>
            <person name="Kadowaki T."/>
        </authorList>
    </citation>
    <scope>NUCLEOTIDE SEQUENCE [LARGE SCALE GENOMIC DNA]</scope>
    <source>
        <strain evidence="8">Wuxi-XJTLU</strain>
    </source>
</reference>
<dbReference type="InterPro" id="IPR014756">
    <property type="entry name" value="Ig_E-set"/>
</dbReference>
<dbReference type="Proteomes" id="UP000192247">
    <property type="component" value="Unassembled WGS sequence"/>
</dbReference>
<organism evidence="8 9">
    <name type="scientific">Tropilaelaps mercedesae</name>
    <dbReference type="NCBI Taxonomy" id="418985"/>
    <lineage>
        <taxon>Eukaryota</taxon>
        <taxon>Metazoa</taxon>
        <taxon>Ecdysozoa</taxon>
        <taxon>Arthropoda</taxon>
        <taxon>Chelicerata</taxon>
        <taxon>Arachnida</taxon>
        <taxon>Acari</taxon>
        <taxon>Parasitiformes</taxon>
        <taxon>Mesostigmata</taxon>
        <taxon>Gamasina</taxon>
        <taxon>Dermanyssoidea</taxon>
        <taxon>Laelapidae</taxon>
        <taxon>Tropilaelaps</taxon>
    </lineage>
</organism>
<dbReference type="STRING" id="418985.A0A1V9XDE0"/>
<accession>A0A1V9XDE0</accession>
<dbReference type="GO" id="GO:0016020">
    <property type="term" value="C:membrane"/>
    <property type="evidence" value="ECO:0007669"/>
    <property type="project" value="TreeGrafter"/>
</dbReference>
<proteinExistence type="inferred from homology"/>
<dbReference type="InParanoid" id="A0A1V9XDE0"/>
<dbReference type="PRINTS" id="PR00492">
    <property type="entry name" value="RHOGDI"/>
</dbReference>
<dbReference type="FunCoup" id="A0A1V9XDE0">
    <property type="interactions" value="925"/>
</dbReference>
<dbReference type="FunFam" id="2.70.50.30:FF:000001">
    <property type="entry name" value="Rho GDP-dissociation inhibitor 1"/>
    <property type="match status" value="1"/>
</dbReference>
<dbReference type="OrthoDB" id="1683373at2759"/>
<keyword evidence="9" id="KW-1185">Reference proteome</keyword>
<evidence type="ECO:0000313" key="9">
    <source>
        <dbReference type="Proteomes" id="UP000192247"/>
    </source>
</evidence>
<evidence type="ECO:0000256" key="5">
    <source>
        <dbReference type="ARBA" id="ARBA00073845"/>
    </source>
</evidence>
<dbReference type="GO" id="GO:0005094">
    <property type="term" value="F:Rho GDP-dissociation inhibitor activity"/>
    <property type="evidence" value="ECO:0007669"/>
    <property type="project" value="InterPro"/>
</dbReference>
<name>A0A1V9XDE0_9ACAR</name>
<dbReference type="GO" id="GO:0005829">
    <property type="term" value="C:cytosol"/>
    <property type="evidence" value="ECO:0007669"/>
    <property type="project" value="TreeGrafter"/>
</dbReference>
<dbReference type="Gene3D" id="2.70.50.30">
    <property type="entry name" value="Coagulation Factor XIII, subunit A, domain 1"/>
    <property type="match status" value="1"/>
</dbReference>
<gene>
    <name evidence="8" type="ORF">BIW11_01474</name>
</gene>
<evidence type="ECO:0000256" key="2">
    <source>
        <dbReference type="ARBA" id="ARBA00009758"/>
    </source>
</evidence>
<evidence type="ECO:0000313" key="8">
    <source>
        <dbReference type="EMBL" id="OQR71570.1"/>
    </source>
</evidence>
<protein>
    <recommendedName>
        <fullName evidence="5">Rho GDP-dissociation inhibitor 3</fullName>
    </recommendedName>
    <alternativeName>
        <fullName evidence="6">Rho-GDI gamma</fullName>
    </alternativeName>
</protein>
<evidence type="ECO:0000256" key="7">
    <source>
        <dbReference type="SAM" id="MobiDB-lite"/>
    </source>
</evidence>
<feature type="region of interest" description="Disordered" evidence="7">
    <location>
        <begin position="1"/>
        <end position="33"/>
    </location>
</feature>
<comment type="subcellular location">
    <subcellularLocation>
        <location evidence="1">Cytoplasm</location>
    </subcellularLocation>
</comment>
<dbReference type="GO" id="GO:0007266">
    <property type="term" value="P:Rho protein signal transduction"/>
    <property type="evidence" value="ECO:0007669"/>
    <property type="project" value="InterPro"/>
</dbReference>
<comment type="caution">
    <text evidence="8">The sequence shown here is derived from an EMBL/GenBank/DDBJ whole genome shotgun (WGS) entry which is preliminary data.</text>
</comment>
<feature type="compositionally biased region" description="Basic and acidic residues" evidence="7">
    <location>
        <begin position="17"/>
        <end position="33"/>
    </location>
</feature>
<dbReference type="EMBL" id="MNPL01014195">
    <property type="protein sequence ID" value="OQR71570.1"/>
    <property type="molecule type" value="Genomic_DNA"/>
</dbReference>
<dbReference type="AlphaFoldDB" id="A0A1V9XDE0"/>
<dbReference type="PANTHER" id="PTHR10980">
    <property type="entry name" value="RHO GDP-DISSOCIATION INHIBITOR"/>
    <property type="match status" value="1"/>
</dbReference>
<dbReference type="InterPro" id="IPR024792">
    <property type="entry name" value="RhoGDI_dom_sf"/>
</dbReference>
<sequence>MEIATQRGNEHPNNLADKVRPYRRDDPGRIIRDTDDGVCGAGAGLADSKSLHRNRFALVKAVNVTLVEHTNKQRGANMSGGGDAETPVIGEQQEHDEETVYRPPAQKTLQDIVSADAEDESLLKYKQALLGQALSGEQIVVEPNNPKNVIVKQLALVVEGRSDVVLDLTQNLADIKKKTFFVKEGILYQIRIDFYVQREIVTGLKYVQKITRLGAPVEKMTQMVGSYAPKHEIQSYTTPKEEMPSGMLARGSYVAKSLFTDDDQHEHLRWEWSFEIKKDWED</sequence>
<comment type="similarity">
    <text evidence="2">Belongs to the Rho GDI family.</text>
</comment>
<evidence type="ECO:0000256" key="1">
    <source>
        <dbReference type="ARBA" id="ARBA00004496"/>
    </source>
</evidence>
<evidence type="ECO:0000256" key="4">
    <source>
        <dbReference type="ARBA" id="ARBA00053735"/>
    </source>
</evidence>